<dbReference type="PANTHER" id="PTHR12277">
    <property type="entry name" value="ALPHA/BETA HYDROLASE DOMAIN-CONTAINING PROTEIN"/>
    <property type="match status" value="1"/>
</dbReference>
<dbReference type="Proteomes" id="UP000537126">
    <property type="component" value="Unassembled WGS sequence"/>
</dbReference>
<dbReference type="PANTHER" id="PTHR12277:SF81">
    <property type="entry name" value="PROTEIN ABHD13"/>
    <property type="match status" value="1"/>
</dbReference>
<accession>A0A846MMT7</accession>
<gene>
    <name evidence="1" type="ORF">FHS56_000241</name>
</gene>
<proteinExistence type="predicted"/>
<dbReference type="InterPro" id="IPR029058">
    <property type="entry name" value="AB_hydrolase_fold"/>
</dbReference>
<keyword evidence="2" id="KW-1185">Reference proteome</keyword>
<sequence length="280" mass="31906">MFRFAFSTLSLTLLASIFIGLYMHYNLHTLLFSGKQEKPIVPPSDLAYQEVQLVNPKEKLYGWIVPAPAPSRRWLIYFGDARHSFMHPETYQRLAIWRRLSFNVLVFDYNGYGLSEGEPSEAAFYETAKQAYYFLLNNTDAQASHIVLYGEGIGAAVALHLSAQGMTAGAVILDNPVYSLKQLIDDLHPFMPTGLYEKFRRGNIPFNTAVYLNKSSTPKLFLLCEAHPHTPLWHGLQLYKEALGPHHKLHTFPGDETAMLEQHAATYQRIISRFIDQLQL</sequence>
<evidence type="ECO:0000313" key="1">
    <source>
        <dbReference type="EMBL" id="NIK72755.1"/>
    </source>
</evidence>
<dbReference type="EMBL" id="JAASRN010000001">
    <property type="protein sequence ID" value="NIK72755.1"/>
    <property type="molecule type" value="Genomic_DNA"/>
</dbReference>
<dbReference type="Gene3D" id="3.40.50.1820">
    <property type="entry name" value="alpha/beta hydrolase"/>
    <property type="match status" value="1"/>
</dbReference>
<evidence type="ECO:0008006" key="3">
    <source>
        <dbReference type="Google" id="ProtNLM"/>
    </source>
</evidence>
<organism evidence="1 2">
    <name type="scientific">Thermonema lapsum</name>
    <dbReference type="NCBI Taxonomy" id="28195"/>
    <lineage>
        <taxon>Bacteria</taxon>
        <taxon>Pseudomonadati</taxon>
        <taxon>Bacteroidota</taxon>
        <taxon>Cytophagia</taxon>
        <taxon>Cytophagales</taxon>
        <taxon>Thermonemataceae</taxon>
        <taxon>Thermonema</taxon>
    </lineage>
</organism>
<comment type="caution">
    <text evidence="1">The sequence shown here is derived from an EMBL/GenBank/DDBJ whole genome shotgun (WGS) entry which is preliminary data.</text>
</comment>
<dbReference type="RefSeq" id="WP_166918061.1">
    <property type="nucleotide sequence ID" value="NZ_JAASRN010000001.1"/>
</dbReference>
<reference evidence="1 2" key="1">
    <citation type="submission" date="2020-03" db="EMBL/GenBank/DDBJ databases">
        <title>Genomic Encyclopedia of Type Strains, Phase IV (KMG-IV): sequencing the most valuable type-strain genomes for metagenomic binning, comparative biology and taxonomic classification.</title>
        <authorList>
            <person name="Goeker M."/>
        </authorList>
    </citation>
    <scope>NUCLEOTIDE SEQUENCE [LARGE SCALE GENOMIC DNA]</scope>
    <source>
        <strain evidence="1 2">DSM 5718</strain>
    </source>
</reference>
<dbReference type="AlphaFoldDB" id="A0A846MMT7"/>
<evidence type="ECO:0000313" key="2">
    <source>
        <dbReference type="Proteomes" id="UP000537126"/>
    </source>
</evidence>
<protein>
    <recommendedName>
        <fullName evidence="3">Alpha/beta hydrolase</fullName>
    </recommendedName>
</protein>
<dbReference type="SUPFAM" id="SSF53474">
    <property type="entry name" value="alpha/beta-Hydrolases"/>
    <property type="match status" value="1"/>
</dbReference>
<name>A0A846MMT7_9BACT</name>